<sequence>MRLTGFLVKAGSAVATVGLGVGLVSAPVGAAPSPAPSGAAGEKAVPGTKVCTITDPRLTELSGMVAVQGGFYVINDGNDDASREKIFKLTDKCKVSQTSYAYPDPGAADPEDLALDPDGKTIWIADTGDSKITQDFTVEHTRARIALWKLSGGKVTGPFRMSYPAKKFDSEALIMTAKGPIIVTKDWDFAAAEGKTYLFAPTTWPITAKNETAVPMKEVGSIKLLRTDTVNPFSSLGRRQVTGAAQNADGSKVVLRTYADAYEWDVKDGDIVGALTKNEPRVTHLPEEPMGEAITYSADGDRFFTVSETQQTKTPNTPAQEAVILGYTPSTKDFTEAAPADGPAKKSEKAWYLSLFSTIDQLYIALAGVGVFGVLLVVLGVVGVLKSRKRRGRKGGDEDDLVPADNSATTLLAPVGAGVGGGYQSGYYADPGGYDQGYGQQGGYGQPQGYPQAGGYDQGYGQQGGYDPGYGQQQGYPQAGGGYDPGYGGQQGYGQQGGQYGGGYQQYQAEPAYYDGGYQNQPGYDPYQR</sequence>
<protein>
    <submittedName>
        <fullName evidence="4">Uncharacterized protein</fullName>
    </submittedName>
</protein>
<keyword evidence="5" id="KW-1185">Reference proteome</keyword>
<feature type="transmembrane region" description="Helical" evidence="2">
    <location>
        <begin position="362"/>
        <end position="385"/>
    </location>
</feature>
<keyword evidence="2" id="KW-0472">Membrane</keyword>
<gene>
    <name evidence="4" type="ORF">Cba03nite_09410</name>
</gene>
<accession>A0A8J3J7K5</accession>
<evidence type="ECO:0000256" key="1">
    <source>
        <dbReference type="SAM" id="MobiDB-lite"/>
    </source>
</evidence>
<name>A0A8J3J7K5_9ACTN</name>
<feature type="compositionally biased region" description="Gly residues" evidence="1">
    <location>
        <begin position="456"/>
        <end position="468"/>
    </location>
</feature>
<feature type="chain" id="PRO_5035150483" evidence="3">
    <location>
        <begin position="31"/>
        <end position="529"/>
    </location>
</feature>
<evidence type="ECO:0000313" key="4">
    <source>
        <dbReference type="EMBL" id="GIF79592.1"/>
    </source>
</evidence>
<dbReference type="AlphaFoldDB" id="A0A8J3J7K5"/>
<dbReference type="Proteomes" id="UP000601223">
    <property type="component" value="Unassembled WGS sequence"/>
</dbReference>
<keyword evidence="2" id="KW-1133">Transmembrane helix</keyword>
<feature type="region of interest" description="Disordered" evidence="1">
    <location>
        <begin position="438"/>
        <end position="504"/>
    </location>
</feature>
<dbReference type="EMBL" id="BONF01000007">
    <property type="protein sequence ID" value="GIF79592.1"/>
    <property type="molecule type" value="Genomic_DNA"/>
</dbReference>
<evidence type="ECO:0000256" key="2">
    <source>
        <dbReference type="SAM" id="Phobius"/>
    </source>
</evidence>
<feature type="signal peptide" evidence="3">
    <location>
        <begin position="1"/>
        <end position="30"/>
    </location>
</feature>
<keyword evidence="2" id="KW-0812">Transmembrane</keyword>
<keyword evidence="3" id="KW-0732">Signal</keyword>
<dbReference type="SUPFAM" id="SSF75011">
    <property type="entry name" value="3-carboxy-cis,cis-mucoante lactonizing enzyme"/>
    <property type="match status" value="1"/>
</dbReference>
<organism evidence="4 5">
    <name type="scientific">Catellatospora bangladeshensis</name>
    <dbReference type="NCBI Taxonomy" id="310355"/>
    <lineage>
        <taxon>Bacteria</taxon>
        <taxon>Bacillati</taxon>
        <taxon>Actinomycetota</taxon>
        <taxon>Actinomycetes</taxon>
        <taxon>Micromonosporales</taxon>
        <taxon>Micromonosporaceae</taxon>
        <taxon>Catellatospora</taxon>
    </lineage>
</organism>
<comment type="caution">
    <text evidence="4">The sequence shown here is derived from an EMBL/GenBank/DDBJ whole genome shotgun (WGS) entry which is preliminary data.</text>
</comment>
<evidence type="ECO:0000256" key="3">
    <source>
        <dbReference type="SAM" id="SignalP"/>
    </source>
</evidence>
<feature type="compositionally biased region" description="Gly residues" evidence="1">
    <location>
        <begin position="478"/>
        <end position="504"/>
    </location>
</feature>
<evidence type="ECO:0000313" key="5">
    <source>
        <dbReference type="Proteomes" id="UP000601223"/>
    </source>
</evidence>
<proteinExistence type="predicted"/>
<reference evidence="4 5" key="1">
    <citation type="submission" date="2021-01" db="EMBL/GenBank/DDBJ databases">
        <title>Whole genome shotgun sequence of Catellatospora bangladeshensis NBRC 107357.</title>
        <authorList>
            <person name="Komaki H."/>
            <person name="Tamura T."/>
        </authorList>
    </citation>
    <scope>NUCLEOTIDE SEQUENCE [LARGE SCALE GENOMIC DNA]</scope>
    <source>
        <strain evidence="4 5">NBRC 107357</strain>
    </source>
</reference>